<name>A0A0V1BYB3_TRISP</name>
<sequence length="88" mass="10084">MAWRTFPVKASISFLSSTLLSSLMSTLYSFLYFINKSGIYIDLTFNTANQAQHCASQLDRTIDVANADKLSKDNQRPGQIFDQWWKNL</sequence>
<protein>
    <submittedName>
        <fullName evidence="2">Uncharacterized protein</fullName>
    </submittedName>
</protein>
<gene>
    <name evidence="2" type="ORF">T01_9827</name>
</gene>
<evidence type="ECO:0000313" key="3">
    <source>
        <dbReference type="Proteomes" id="UP000054776"/>
    </source>
</evidence>
<keyword evidence="1" id="KW-1133">Transmembrane helix</keyword>
<evidence type="ECO:0000313" key="2">
    <source>
        <dbReference type="EMBL" id="KRY41756.1"/>
    </source>
</evidence>
<comment type="caution">
    <text evidence="2">The sequence shown here is derived from an EMBL/GenBank/DDBJ whole genome shotgun (WGS) entry which is preliminary data.</text>
</comment>
<proteinExistence type="predicted"/>
<accession>A0A0V1BYB3</accession>
<organism evidence="2 3">
    <name type="scientific">Trichinella spiralis</name>
    <name type="common">Trichina worm</name>
    <dbReference type="NCBI Taxonomy" id="6334"/>
    <lineage>
        <taxon>Eukaryota</taxon>
        <taxon>Metazoa</taxon>
        <taxon>Ecdysozoa</taxon>
        <taxon>Nematoda</taxon>
        <taxon>Enoplea</taxon>
        <taxon>Dorylaimia</taxon>
        <taxon>Trichinellida</taxon>
        <taxon>Trichinellidae</taxon>
        <taxon>Trichinella</taxon>
    </lineage>
</organism>
<dbReference type="EMBL" id="JYDH01000006">
    <property type="protein sequence ID" value="KRY41756.1"/>
    <property type="molecule type" value="Genomic_DNA"/>
</dbReference>
<keyword evidence="1" id="KW-0812">Transmembrane</keyword>
<evidence type="ECO:0000256" key="1">
    <source>
        <dbReference type="SAM" id="Phobius"/>
    </source>
</evidence>
<dbReference type="Proteomes" id="UP000054776">
    <property type="component" value="Unassembled WGS sequence"/>
</dbReference>
<dbReference type="InParanoid" id="A0A0V1BYB3"/>
<reference evidence="2 3" key="1">
    <citation type="submission" date="2015-01" db="EMBL/GenBank/DDBJ databases">
        <title>Evolution of Trichinella species and genotypes.</title>
        <authorList>
            <person name="Korhonen P.K."/>
            <person name="Edoardo P."/>
            <person name="Giuseppe L.R."/>
            <person name="Gasser R.B."/>
        </authorList>
    </citation>
    <scope>NUCLEOTIDE SEQUENCE [LARGE SCALE GENOMIC DNA]</scope>
    <source>
        <strain evidence="2">ISS3</strain>
    </source>
</reference>
<keyword evidence="3" id="KW-1185">Reference proteome</keyword>
<keyword evidence="1" id="KW-0472">Membrane</keyword>
<feature type="transmembrane region" description="Helical" evidence="1">
    <location>
        <begin position="12"/>
        <end position="34"/>
    </location>
</feature>
<dbReference type="AlphaFoldDB" id="A0A0V1BYB3"/>